<reference evidence="2 3" key="1">
    <citation type="journal article" date="2016" name="Mol. Biol. Evol.">
        <title>Comparative Genomics of Early-Diverging Mushroom-Forming Fungi Provides Insights into the Origins of Lignocellulose Decay Capabilities.</title>
        <authorList>
            <person name="Nagy L.G."/>
            <person name="Riley R."/>
            <person name="Tritt A."/>
            <person name="Adam C."/>
            <person name="Daum C."/>
            <person name="Floudas D."/>
            <person name="Sun H."/>
            <person name="Yadav J.S."/>
            <person name="Pangilinan J."/>
            <person name="Larsson K.H."/>
            <person name="Matsuura K."/>
            <person name="Barry K."/>
            <person name="Labutti K."/>
            <person name="Kuo R."/>
            <person name="Ohm R.A."/>
            <person name="Bhattacharya S.S."/>
            <person name="Shirouzu T."/>
            <person name="Yoshinaga Y."/>
            <person name="Martin F.M."/>
            <person name="Grigoriev I.V."/>
            <person name="Hibbett D.S."/>
        </authorList>
    </citation>
    <scope>NUCLEOTIDE SEQUENCE [LARGE SCALE GENOMIC DNA]</scope>
    <source>
        <strain evidence="2 3">CBS 109695</strain>
    </source>
</reference>
<evidence type="ECO:0000313" key="2">
    <source>
        <dbReference type="EMBL" id="KZP19525.1"/>
    </source>
</evidence>
<evidence type="ECO:0000256" key="1">
    <source>
        <dbReference type="SAM" id="MobiDB-lite"/>
    </source>
</evidence>
<dbReference type="Proteomes" id="UP000076532">
    <property type="component" value="Unassembled WGS sequence"/>
</dbReference>
<dbReference type="OrthoDB" id="2655140at2759"/>
<dbReference type="AlphaFoldDB" id="A0A166I455"/>
<accession>A0A166I455</accession>
<organism evidence="2 3">
    <name type="scientific">Athelia psychrophila</name>
    <dbReference type="NCBI Taxonomy" id="1759441"/>
    <lineage>
        <taxon>Eukaryota</taxon>
        <taxon>Fungi</taxon>
        <taxon>Dikarya</taxon>
        <taxon>Basidiomycota</taxon>
        <taxon>Agaricomycotina</taxon>
        <taxon>Agaricomycetes</taxon>
        <taxon>Agaricomycetidae</taxon>
        <taxon>Atheliales</taxon>
        <taxon>Atheliaceae</taxon>
        <taxon>Athelia</taxon>
    </lineage>
</organism>
<feature type="region of interest" description="Disordered" evidence="1">
    <location>
        <begin position="1"/>
        <end position="49"/>
    </location>
</feature>
<evidence type="ECO:0000313" key="3">
    <source>
        <dbReference type="Proteomes" id="UP000076532"/>
    </source>
</evidence>
<gene>
    <name evidence="2" type="ORF">FIBSPDRAFT_932820</name>
</gene>
<dbReference type="EMBL" id="KV417563">
    <property type="protein sequence ID" value="KZP19525.1"/>
    <property type="molecule type" value="Genomic_DNA"/>
</dbReference>
<name>A0A166I455_9AGAM</name>
<keyword evidence="3" id="KW-1185">Reference proteome</keyword>
<sequence length="143" mass="15899">MDVAFQRPRSAQSSPAHRSTSTGSNGHFKKHQPPRPLGSASRQRPPPRTWSLSWTPLYLLMTDDDCVSVDVLIQSMTSGEVPVGYMVADSGALVLDNESEVFERDDVDGEERLAEPEQVEVEERGRGKRQRVANTLYGSFEGH</sequence>
<proteinExistence type="predicted"/>
<protein>
    <submittedName>
        <fullName evidence="2">Uncharacterized protein</fullName>
    </submittedName>
</protein>
<feature type="compositionally biased region" description="Polar residues" evidence="1">
    <location>
        <begin position="9"/>
        <end position="25"/>
    </location>
</feature>